<dbReference type="Gene3D" id="3.40.1170.60">
    <property type="match status" value="1"/>
</dbReference>
<protein>
    <recommendedName>
        <fullName evidence="4">UmuC domain-containing protein</fullName>
    </recommendedName>
</protein>
<dbReference type="InterPro" id="IPR017961">
    <property type="entry name" value="DNA_pol_Y-fam_little_finger"/>
</dbReference>
<dbReference type="SUPFAM" id="SSF56672">
    <property type="entry name" value="DNA/RNA polymerases"/>
    <property type="match status" value="1"/>
</dbReference>
<dbReference type="PIRSF" id="PIRSF036603">
    <property type="entry name" value="DPol_eta"/>
    <property type="match status" value="1"/>
</dbReference>
<dbReference type="PANTHER" id="PTHR46404:SF1">
    <property type="entry name" value="DNA POLYMERASE IOTA"/>
    <property type="match status" value="1"/>
</dbReference>
<dbReference type="GO" id="GO:0003887">
    <property type="term" value="F:DNA-directed DNA polymerase activity"/>
    <property type="evidence" value="ECO:0007669"/>
    <property type="project" value="InterPro"/>
</dbReference>
<evidence type="ECO:0000256" key="1">
    <source>
        <dbReference type="ARBA" id="ARBA00010945"/>
    </source>
</evidence>
<gene>
    <name evidence="5" type="ORF">WA026_018632</name>
</gene>
<evidence type="ECO:0000313" key="6">
    <source>
        <dbReference type="Proteomes" id="UP001431783"/>
    </source>
</evidence>
<comment type="similarity">
    <text evidence="1">Belongs to the DNA polymerase type-Y family.</text>
</comment>
<dbReference type="PANTHER" id="PTHR46404">
    <property type="entry name" value="DNA POLYMERASE IOTA"/>
    <property type="match status" value="1"/>
</dbReference>
<feature type="compositionally biased region" description="Low complexity" evidence="3">
    <location>
        <begin position="432"/>
        <end position="441"/>
    </location>
</feature>
<dbReference type="FunFam" id="3.30.1490.100:FF:000003">
    <property type="entry name" value="Polymerase (DNA directed) iota"/>
    <property type="match status" value="1"/>
</dbReference>
<dbReference type="Gene3D" id="3.30.1490.100">
    <property type="entry name" value="DNA polymerase, Y-family, little finger domain"/>
    <property type="match status" value="1"/>
</dbReference>
<name>A0AAW1U4Z0_9CUCU</name>
<dbReference type="Gene3D" id="3.30.70.270">
    <property type="match status" value="1"/>
</dbReference>
<dbReference type="EMBL" id="JARQZJ010000042">
    <property type="protein sequence ID" value="KAK9877525.1"/>
    <property type="molecule type" value="Genomic_DNA"/>
</dbReference>
<dbReference type="PROSITE" id="PS50173">
    <property type="entry name" value="UMUC"/>
    <property type="match status" value="1"/>
</dbReference>
<evidence type="ECO:0000256" key="3">
    <source>
        <dbReference type="SAM" id="MobiDB-lite"/>
    </source>
</evidence>
<dbReference type="Pfam" id="PF21999">
    <property type="entry name" value="IMS_HHH_1"/>
    <property type="match status" value="1"/>
</dbReference>
<dbReference type="GO" id="GO:0019985">
    <property type="term" value="P:translesion synthesis"/>
    <property type="evidence" value="ECO:0007669"/>
    <property type="project" value="TreeGrafter"/>
</dbReference>
<dbReference type="InterPro" id="IPR053848">
    <property type="entry name" value="IMS_HHH_1"/>
</dbReference>
<proteinExistence type="inferred from homology"/>
<dbReference type="FunFam" id="3.40.1170.60:FF:000006">
    <property type="entry name" value="DNA polymerase iota"/>
    <property type="match status" value="1"/>
</dbReference>
<evidence type="ECO:0000259" key="4">
    <source>
        <dbReference type="PROSITE" id="PS50173"/>
    </source>
</evidence>
<feature type="region of interest" description="Disordered" evidence="3">
    <location>
        <begin position="425"/>
        <end position="456"/>
    </location>
</feature>
<dbReference type="InterPro" id="IPR036775">
    <property type="entry name" value="DNA_pol_Y-fam_lit_finger_sf"/>
</dbReference>
<dbReference type="Gene3D" id="1.10.150.20">
    <property type="entry name" value="5' to 3' exonuclease, C-terminal subdomain"/>
    <property type="match status" value="1"/>
</dbReference>
<dbReference type="SUPFAM" id="SSF100879">
    <property type="entry name" value="Lesion bypass DNA polymerase (Y-family), little finger domain"/>
    <property type="match status" value="1"/>
</dbReference>
<dbReference type="InterPro" id="IPR043502">
    <property type="entry name" value="DNA/RNA_pol_sf"/>
</dbReference>
<dbReference type="Pfam" id="PF00817">
    <property type="entry name" value="IMS"/>
    <property type="match status" value="1"/>
</dbReference>
<organism evidence="5 6">
    <name type="scientific">Henosepilachna vigintioctopunctata</name>
    <dbReference type="NCBI Taxonomy" id="420089"/>
    <lineage>
        <taxon>Eukaryota</taxon>
        <taxon>Metazoa</taxon>
        <taxon>Ecdysozoa</taxon>
        <taxon>Arthropoda</taxon>
        <taxon>Hexapoda</taxon>
        <taxon>Insecta</taxon>
        <taxon>Pterygota</taxon>
        <taxon>Neoptera</taxon>
        <taxon>Endopterygota</taxon>
        <taxon>Coleoptera</taxon>
        <taxon>Polyphaga</taxon>
        <taxon>Cucujiformia</taxon>
        <taxon>Coccinelloidea</taxon>
        <taxon>Coccinellidae</taxon>
        <taxon>Epilachninae</taxon>
        <taxon>Epilachnini</taxon>
        <taxon>Henosepilachna</taxon>
    </lineage>
</organism>
<dbReference type="InterPro" id="IPR001126">
    <property type="entry name" value="UmuC"/>
</dbReference>
<dbReference type="AlphaFoldDB" id="A0AAW1U4Z0"/>
<keyword evidence="6" id="KW-1185">Reference proteome</keyword>
<dbReference type="Gene3D" id="6.10.250.1630">
    <property type="match status" value="1"/>
</dbReference>
<evidence type="ECO:0000256" key="2">
    <source>
        <dbReference type="ARBA" id="ARBA00022634"/>
    </source>
</evidence>
<dbReference type="GO" id="GO:0006281">
    <property type="term" value="P:DNA repair"/>
    <property type="evidence" value="ECO:0007669"/>
    <property type="project" value="InterPro"/>
</dbReference>
<feature type="domain" description="UmuC" evidence="4">
    <location>
        <begin position="14"/>
        <end position="224"/>
    </location>
</feature>
<keyword evidence="2" id="KW-0237">DNA synthesis</keyword>
<dbReference type="Pfam" id="PF11799">
    <property type="entry name" value="IMS_C"/>
    <property type="match status" value="1"/>
</dbReference>
<dbReference type="InterPro" id="IPR043128">
    <property type="entry name" value="Rev_trsase/Diguanyl_cyclase"/>
</dbReference>
<dbReference type="GO" id="GO:0003684">
    <property type="term" value="F:damaged DNA binding"/>
    <property type="evidence" value="ECO:0007669"/>
    <property type="project" value="InterPro"/>
</dbReference>
<accession>A0AAW1U4Z0</accession>
<reference evidence="5 6" key="1">
    <citation type="submission" date="2023-03" db="EMBL/GenBank/DDBJ databases">
        <title>Genome insight into feeding habits of ladybird beetles.</title>
        <authorList>
            <person name="Li H.-S."/>
            <person name="Huang Y.-H."/>
            <person name="Pang H."/>
        </authorList>
    </citation>
    <scope>NUCLEOTIDE SEQUENCE [LARGE SCALE GENOMIC DNA]</scope>
    <source>
        <strain evidence="5">SYSU_2023b</strain>
        <tissue evidence="5">Whole body</tissue>
    </source>
</reference>
<evidence type="ECO:0000313" key="5">
    <source>
        <dbReference type="EMBL" id="KAK9877525.1"/>
    </source>
</evidence>
<dbReference type="Proteomes" id="UP001431783">
    <property type="component" value="Unassembled WGS sequence"/>
</dbReference>
<sequence length="551" mass="62917">MNPTACNDEHQRIIIHIDLDCFYAQVEILKNPELKNIPMGIQQKNIVVTSNYKAREFGIRKCMLLNEAMQLCPHLVLVNGEDLSDYRSISYKVTSLLQKYSEYVERLGLDENFIDATKLVEEKLKNINKEQIQSIGNIFGSTENLCQCGCEIKVKVGTLIAAEMRKLIYEQLGLTSCAGIAHNKLLSKIICSKHKPNQQTFIYPDSALELMLSLSSVESVPGVGRVTSEILKQVNVKSIEELQNVEISKLNKLFDPEKAKFLKNLSYGVDNTLVKRSGKPLSIGLEDSCKLISAEKEVKEKLTELLKRLMLLVDKDGRIPKTIKLTVRTFDKMTKTSRRQTKQSNINSQFFTSSGPLIKLHNLEKILLILMNLFRKLVTIHRPFHITLLGLSFTKFIERMDIRHSIASFIKNDIEVQSITSIENLNYDDSSPESAAQSPSSCRESSDPESEPTPKRTKLNIFKRNLMEYDTCDSPSKLRVQDLQLSSEKHDNNLNIKCPPNADKSVFEELPLEVQQELWFEFKRTRMDSTAFGNRQKKLKSNSLLNYFVKQ</sequence>
<comment type="caution">
    <text evidence="5">The sequence shown here is derived from an EMBL/GenBank/DDBJ whole genome shotgun (WGS) entry which is preliminary data.</text>
</comment>